<dbReference type="InterPro" id="IPR008920">
    <property type="entry name" value="TF_FadR/GntR_C"/>
</dbReference>
<dbReference type="InterPro" id="IPR036388">
    <property type="entry name" value="WH-like_DNA-bd_sf"/>
</dbReference>
<dbReference type="KEGG" id="kim:G3T16_07335"/>
<evidence type="ECO:0000259" key="4">
    <source>
        <dbReference type="Pfam" id="PF07729"/>
    </source>
</evidence>
<evidence type="ECO:0000313" key="6">
    <source>
        <dbReference type="Proteomes" id="UP000477680"/>
    </source>
</evidence>
<dbReference type="SUPFAM" id="SSF46785">
    <property type="entry name" value="Winged helix' DNA-binding domain"/>
    <property type="match status" value="1"/>
</dbReference>
<dbReference type="Gene3D" id="1.10.10.10">
    <property type="entry name" value="Winged helix-like DNA-binding domain superfamily/Winged helix DNA-binding domain"/>
    <property type="match status" value="1"/>
</dbReference>
<evidence type="ECO:0000313" key="5">
    <source>
        <dbReference type="EMBL" id="QIB65243.1"/>
    </source>
</evidence>
<dbReference type="Pfam" id="PF07729">
    <property type="entry name" value="FCD"/>
    <property type="match status" value="1"/>
</dbReference>
<keyword evidence="2" id="KW-0238">DNA-binding</keyword>
<proteinExistence type="predicted"/>
<dbReference type="RefSeq" id="WP_163494483.1">
    <property type="nucleotide sequence ID" value="NZ_CP048711.1"/>
</dbReference>
<reference evidence="5 6" key="1">
    <citation type="submission" date="2020-02" db="EMBL/GenBank/DDBJ databases">
        <title>Genome sequencing for Kineobactrum sp. M2.</title>
        <authorList>
            <person name="Park S.-J."/>
        </authorList>
    </citation>
    <scope>NUCLEOTIDE SEQUENCE [LARGE SCALE GENOMIC DNA]</scope>
    <source>
        <strain evidence="5 6">M2</strain>
    </source>
</reference>
<dbReference type="SUPFAM" id="SSF48008">
    <property type="entry name" value="GntR ligand-binding domain-like"/>
    <property type="match status" value="1"/>
</dbReference>
<dbReference type="Gene3D" id="1.20.120.530">
    <property type="entry name" value="GntR ligand-binding domain-like"/>
    <property type="match status" value="1"/>
</dbReference>
<accession>A0A6C0U0D9</accession>
<keyword evidence="1" id="KW-0805">Transcription regulation</keyword>
<organism evidence="5 6">
    <name type="scientific">Kineobactrum salinum</name>
    <dbReference type="NCBI Taxonomy" id="2708301"/>
    <lineage>
        <taxon>Bacteria</taxon>
        <taxon>Pseudomonadati</taxon>
        <taxon>Pseudomonadota</taxon>
        <taxon>Gammaproteobacteria</taxon>
        <taxon>Cellvibrionales</taxon>
        <taxon>Halieaceae</taxon>
        <taxon>Kineobactrum</taxon>
    </lineage>
</organism>
<evidence type="ECO:0000256" key="2">
    <source>
        <dbReference type="ARBA" id="ARBA00023125"/>
    </source>
</evidence>
<evidence type="ECO:0000256" key="3">
    <source>
        <dbReference type="ARBA" id="ARBA00023163"/>
    </source>
</evidence>
<gene>
    <name evidence="5" type="ORF">G3T16_07335</name>
</gene>
<dbReference type="AlphaFoldDB" id="A0A6C0U0D9"/>
<keyword evidence="3" id="KW-0804">Transcription</keyword>
<protein>
    <submittedName>
        <fullName evidence="5">GntR family transcriptional regulator</fullName>
    </submittedName>
</protein>
<sequence length="228" mass="25905">MVKQDFKNSEADQAYQQVMDAIVTQQLSPSQKVSENIFSDMFGISRTLARNLIERLIAKQFLVTVSPRVTLVAPLTAMEIKQNFALRKILMPQVWALAAASVDHEALEALHAEIRELRPMDNDGVALQMLQQNKALNLMVCANAGYPLMLDWIQQLEDTAMRIYWLYIKANNRSPYSSEQQARVLQALRSDEPASIREAVHDILSQVEDRILTSIFTSAQFLNQDLKL</sequence>
<dbReference type="EMBL" id="CP048711">
    <property type="protein sequence ID" value="QIB65243.1"/>
    <property type="molecule type" value="Genomic_DNA"/>
</dbReference>
<dbReference type="InterPro" id="IPR036390">
    <property type="entry name" value="WH_DNA-bd_sf"/>
</dbReference>
<feature type="domain" description="GntR C-terminal" evidence="4">
    <location>
        <begin position="84"/>
        <end position="204"/>
    </location>
</feature>
<dbReference type="InterPro" id="IPR011711">
    <property type="entry name" value="GntR_C"/>
</dbReference>
<dbReference type="PANTHER" id="PTHR43537:SF45">
    <property type="entry name" value="GNTR FAMILY REGULATORY PROTEIN"/>
    <property type="match status" value="1"/>
</dbReference>
<evidence type="ECO:0000256" key="1">
    <source>
        <dbReference type="ARBA" id="ARBA00023015"/>
    </source>
</evidence>
<dbReference type="PANTHER" id="PTHR43537">
    <property type="entry name" value="TRANSCRIPTIONAL REGULATOR, GNTR FAMILY"/>
    <property type="match status" value="1"/>
</dbReference>
<dbReference type="Proteomes" id="UP000477680">
    <property type="component" value="Chromosome"/>
</dbReference>
<dbReference type="GO" id="GO:0003677">
    <property type="term" value="F:DNA binding"/>
    <property type="evidence" value="ECO:0007669"/>
    <property type="project" value="UniProtKB-KW"/>
</dbReference>
<name>A0A6C0U0D9_9GAMM</name>
<keyword evidence="6" id="KW-1185">Reference proteome</keyword>